<dbReference type="GO" id="GO:0004674">
    <property type="term" value="F:protein serine/threonine kinase activity"/>
    <property type="evidence" value="ECO:0007669"/>
    <property type="project" value="UniProtKB-EC"/>
</dbReference>
<feature type="signal peptide" evidence="12">
    <location>
        <begin position="1"/>
        <end position="23"/>
    </location>
</feature>
<dbReference type="Pfam" id="PF07714">
    <property type="entry name" value="PK_Tyr_Ser-Thr"/>
    <property type="match status" value="2"/>
</dbReference>
<dbReference type="Pfam" id="PF08276">
    <property type="entry name" value="PAN_2"/>
    <property type="match status" value="2"/>
</dbReference>
<evidence type="ECO:0000256" key="12">
    <source>
        <dbReference type="SAM" id="SignalP"/>
    </source>
</evidence>
<comment type="caution">
    <text evidence="11">Lacks conserved residue(s) required for the propagation of feature annotation.</text>
</comment>
<name>A0A1R3H3R9_9ROSI</name>
<keyword evidence="4 12" id="KW-0732">Signal</keyword>
<dbReference type="InterPro" id="IPR011009">
    <property type="entry name" value="Kinase-like_dom_sf"/>
</dbReference>
<dbReference type="InterPro" id="IPR003609">
    <property type="entry name" value="Pan_app"/>
</dbReference>
<dbReference type="EMBL" id="AWUE01020864">
    <property type="protein sequence ID" value="OMO64998.1"/>
    <property type="molecule type" value="Genomic_DNA"/>
</dbReference>
<evidence type="ECO:0000259" key="14">
    <source>
        <dbReference type="PROSITE" id="PS50927"/>
    </source>
</evidence>
<dbReference type="Gene3D" id="3.30.200.20">
    <property type="entry name" value="Phosphorylase Kinase, domain 1"/>
    <property type="match status" value="1"/>
</dbReference>
<feature type="domain" description="Apple" evidence="15">
    <location>
        <begin position="338"/>
        <end position="420"/>
    </location>
</feature>
<evidence type="ECO:0000256" key="7">
    <source>
        <dbReference type="ARBA" id="ARBA00023157"/>
    </source>
</evidence>
<dbReference type="CDD" id="cd00028">
    <property type="entry name" value="B_lectin"/>
    <property type="match status" value="2"/>
</dbReference>
<evidence type="ECO:0000256" key="5">
    <source>
        <dbReference type="ARBA" id="ARBA00022989"/>
    </source>
</evidence>
<dbReference type="PROSITE" id="PS50026">
    <property type="entry name" value="EGF_3"/>
    <property type="match status" value="1"/>
</dbReference>
<comment type="caution">
    <text evidence="16">The sequence shown here is derived from an EMBL/GenBank/DDBJ whole genome shotgun (WGS) entry which is preliminary data.</text>
</comment>
<keyword evidence="17" id="KW-1185">Reference proteome</keyword>
<dbReference type="InterPro" id="IPR000742">
    <property type="entry name" value="EGF"/>
</dbReference>
<dbReference type="Pfam" id="PF01453">
    <property type="entry name" value="B_lectin"/>
    <property type="match status" value="2"/>
</dbReference>
<dbReference type="STRING" id="93759.A0A1R3H3R9"/>
<sequence>MESRLSIFTCFITLFFLLKSLFAIDTIAPNQTLRDNGQTLVSSGGQFEFGFFSPLNSNNRYIGIWFKNISQQTVYWVANRDNPLTDSSGVLMITATGNITILRNQTSNPVWSSNSSTTSNNPVLQLLDTGNLVVKDGANQNYVWQSFDHPFDTMIPGMRLGLNLQTGENWHLNSWKSVEDPSTGDYTYKLDPQGLPQLVLRRGTEIIFRSGPWDGIRFGGQNRLDPNGVFNPIFVDNSALIYYAFENIDNSIISRFVLNQSGVIQHLSWNQRRGEWVVVATIQTAQCEKYALCGPNGFCNMNKDPVCYCPSGFTPKVAQDWNALDWLDGCVEKTSWNCSSATKFRLFSKLKLPDNSEFLANDSVTSRMECELACLNNCSCVAYTYAPTLLNKCVIWSGGLVDIREFGQDGFGQDLYVRLAASEFAQEQEVNNPNEFHLNSSEEDDLDLPLFDRRMVESATNHFAFTNKIGEGDQSEANTHRIIGTYGYMSPEYAIDGLFSVKSDVFSFGVMVLEIVSGNRNRGFYHPDHDLNLLGHAWQLWNGGRPMELIDPLMEKEVSTLEVLRCIQVGLLCVQQRPEDRPTMSTVLLMLDSDNPSLPQPKQPGFYTERFLTDTDTSSAGRKPPNSNEVTISMLQGNFHFLAALTDEAYTLNFEICSAADTITPNQSISDGQVLVSSGGSFILGFFSPGQSKHQYLGIWYQNISPQTIVWVGNRERPINDSYGQLIIGADGNLILLDGAGNIIWSSNSNSARSMKKPMAKLLNSGNLVLFDETDTNSDGYVWQSFDYPCDTLLPGIKLGWDAKTGLHRQLTSWKSADDPSPGNFTFRIDIGVVPQLVLREGSTKKYRTGLWNGVGFNSNVLKPTKVTNPSFTFNSNEITYMDRGTNNTISRLVTGYNGFSGRYIWDKETLQWFVVYELRKDQCDNYGICGPNSFCNIHNLPLLCECLTGFIPRSQEEWNAFNWAGGCIRKTELECTKRDGFLKLTVKLPDILQIWTNEKLNLKECKEECLKNCSCTAYANLNVLEGGQGCLVWYGDLYDMRLIISDTDDNDKEHQNLYIRLAASEITTRDNLNKDLDLPLFSLATILTATDNFCSENKLGEGGFGPVYKGTLAEGQEIAVKRLSETSKQGISEFKNEVIGYMSPEYGIDGLFSVKSDAFSFGVIVLEILSGRRNRAFQHPDHHHNLLGHAWMLWKRGRSLELMDANLDRSGFESELLKFMQVGLMCVQRAPEDRPTMSNVVFMLSNEGLTMAEPRQPGFFIERCLSCCTNEEEYFGIGHYLAVILGHQQYLLVSITFPT</sequence>
<evidence type="ECO:0000313" key="17">
    <source>
        <dbReference type="Proteomes" id="UP000187203"/>
    </source>
</evidence>
<keyword evidence="5" id="KW-1133">Transmembrane helix</keyword>
<feature type="domain" description="Apple" evidence="15">
    <location>
        <begin position="976"/>
        <end position="1063"/>
    </location>
</feature>
<evidence type="ECO:0000256" key="1">
    <source>
        <dbReference type="ARBA" id="ARBA00004167"/>
    </source>
</evidence>
<keyword evidence="7" id="KW-1015">Disulfide bond</keyword>
<evidence type="ECO:0000256" key="8">
    <source>
        <dbReference type="ARBA" id="ARBA00023180"/>
    </source>
</evidence>
<evidence type="ECO:0000256" key="9">
    <source>
        <dbReference type="ARBA" id="ARBA00047899"/>
    </source>
</evidence>
<dbReference type="PANTHER" id="PTHR32444:SF118">
    <property type="entry name" value="OS09G0551150 PROTEIN"/>
    <property type="match status" value="1"/>
</dbReference>
<dbReference type="FunFam" id="2.90.10.10:FF:000004">
    <property type="entry name" value="G-type lectin S-receptor-like serine/threonine-protein kinase"/>
    <property type="match status" value="2"/>
</dbReference>
<evidence type="ECO:0000259" key="15">
    <source>
        <dbReference type="PROSITE" id="PS50948"/>
    </source>
</evidence>
<keyword evidence="11" id="KW-0245">EGF-like domain</keyword>
<dbReference type="InterPro" id="IPR001245">
    <property type="entry name" value="Ser-Thr/Tyr_kinase_cat_dom"/>
</dbReference>
<comment type="catalytic activity">
    <reaction evidence="10">
        <text>L-seryl-[protein] + ATP = O-phospho-L-seryl-[protein] + ADP + H(+)</text>
        <dbReference type="Rhea" id="RHEA:17989"/>
        <dbReference type="Rhea" id="RHEA-COMP:9863"/>
        <dbReference type="Rhea" id="RHEA-COMP:11604"/>
        <dbReference type="ChEBI" id="CHEBI:15378"/>
        <dbReference type="ChEBI" id="CHEBI:29999"/>
        <dbReference type="ChEBI" id="CHEBI:30616"/>
        <dbReference type="ChEBI" id="CHEBI:83421"/>
        <dbReference type="ChEBI" id="CHEBI:456216"/>
        <dbReference type="EC" id="2.7.11.1"/>
    </reaction>
</comment>
<evidence type="ECO:0000256" key="3">
    <source>
        <dbReference type="ARBA" id="ARBA00022692"/>
    </source>
</evidence>
<dbReference type="PANTHER" id="PTHR32444">
    <property type="entry name" value="BULB-TYPE LECTIN DOMAIN-CONTAINING PROTEIN"/>
    <property type="match status" value="1"/>
</dbReference>
<evidence type="ECO:0000256" key="6">
    <source>
        <dbReference type="ARBA" id="ARBA00023136"/>
    </source>
</evidence>
<dbReference type="EC" id="2.7.11.1" evidence="2"/>
<keyword evidence="6" id="KW-0472">Membrane</keyword>
<dbReference type="GO" id="GO:0016020">
    <property type="term" value="C:membrane"/>
    <property type="evidence" value="ECO:0007669"/>
    <property type="project" value="UniProtKB-SubCell"/>
</dbReference>
<reference evidence="17" key="1">
    <citation type="submission" date="2013-09" db="EMBL/GenBank/DDBJ databases">
        <title>Corchorus olitorius genome sequencing.</title>
        <authorList>
            <person name="Alam M."/>
            <person name="Haque M.S."/>
            <person name="Islam M.S."/>
            <person name="Emdad E.M."/>
            <person name="Islam M.M."/>
            <person name="Ahmed B."/>
            <person name="Halim A."/>
            <person name="Hossen Q.M.M."/>
            <person name="Hossain M.Z."/>
            <person name="Ahmed R."/>
            <person name="Khan M.M."/>
            <person name="Islam R."/>
            <person name="Rashid M.M."/>
            <person name="Khan S.A."/>
            <person name="Rahman M.S."/>
            <person name="Alam M."/>
            <person name="Yahiya A.S."/>
            <person name="Khan M.S."/>
            <person name="Azam M.S."/>
            <person name="Haque T."/>
            <person name="Lashkar M.Z.H."/>
            <person name="Akhand A.I."/>
            <person name="Morshed G."/>
            <person name="Roy S."/>
            <person name="Uddin K.S."/>
            <person name="Rabeya T."/>
            <person name="Hossain A.S."/>
            <person name="Chowdhury A."/>
            <person name="Snigdha A.R."/>
            <person name="Mortoza M.S."/>
            <person name="Matin S.A."/>
            <person name="Hoque S.M.E."/>
            <person name="Islam M.K."/>
            <person name="Roy D.K."/>
            <person name="Haider R."/>
            <person name="Moosa M.M."/>
            <person name="Elias S.M."/>
            <person name="Hasan A.M."/>
            <person name="Jahan S."/>
            <person name="Shafiuddin M."/>
            <person name="Mahmood N."/>
            <person name="Shommy N.S."/>
        </authorList>
    </citation>
    <scope>NUCLEOTIDE SEQUENCE [LARGE SCALE GENOMIC DNA]</scope>
    <source>
        <strain evidence="17">cv. O-4</strain>
    </source>
</reference>
<dbReference type="FunFam" id="1.10.510.10:FF:001270">
    <property type="entry name" value="Uncharacterized protein"/>
    <property type="match status" value="1"/>
</dbReference>
<evidence type="ECO:0000256" key="11">
    <source>
        <dbReference type="PROSITE-ProRule" id="PRU00076"/>
    </source>
</evidence>
<dbReference type="FunFam" id="2.90.10.30:FF:000003">
    <property type="entry name" value="Os04g0303100 protein"/>
    <property type="match status" value="2"/>
</dbReference>
<keyword evidence="8" id="KW-0325">Glycoprotein</keyword>
<feature type="chain" id="PRO_5012887412" description="non-specific serine/threonine protein kinase" evidence="12">
    <location>
        <begin position="24"/>
        <end position="1300"/>
    </location>
</feature>
<dbReference type="Gene3D" id="1.10.510.10">
    <property type="entry name" value="Transferase(Phosphotransferase) domain 1"/>
    <property type="match status" value="2"/>
</dbReference>
<dbReference type="CDD" id="cd01098">
    <property type="entry name" value="PAN_AP_plant"/>
    <property type="match status" value="2"/>
</dbReference>
<dbReference type="GO" id="GO:0048544">
    <property type="term" value="P:recognition of pollen"/>
    <property type="evidence" value="ECO:0007669"/>
    <property type="project" value="InterPro"/>
</dbReference>
<evidence type="ECO:0000256" key="2">
    <source>
        <dbReference type="ARBA" id="ARBA00012513"/>
    </source>
</evidence>
<evidence type="ECO:0000259" key="13">
    <source>
        <dbReference type="PROSITE" id="PS50026"/>
    </source>
</evidence>
<dbReference type="SMART" id="SM00108">
    <property type="entry name" value="B_lectin"/>
    <property type="match status" value="2"/>
</dbReference>
<dbReference type="InterPro" id="IPR036426">
    <property type="entry name" value="Bulb-type_lectin_dom_sf"/>
</dbReference>
<dbReference type="Pfam" id="PF11883">
    <property type="entry name" value="DUF3403"/>
    <property type="match status" value="1"/>
</dbReference>
<dbReference type="Pfam" id="PF00954">
    <property type="entry name" value="S_locus_glycop"/>
    <property type="match status" value="2"/>
</dbReference>
<evidence type="ECO:0000313" key="16">
    <source>
        <dbReference type="EMBL" id="OMO64998.1"/>
    </source>
</evidence>
<dbReference type="SUPFAM" id="SSF56112">
    <property type="entry name" value="Protein kinase-like (PK-like)"/>
    <property type="match status" value="2"/>
</dbReference>
<dbReference type="InterPro" id="IPR001480">
    <property type="entry name" value="Bulb-type_lectin_dom"/>
</dbReference>
<dbReference type="Gene3D" id="2.90.10.10">
    <property type="entry name" value="Bulb-type lectin domain"/>
    <property type="match status" value="2"/>
</dbReference>
<dbReference type="PROSITE" id="PS50927">
    <property type="entry name" value="BULB_LECTIN"/>
    <property type="match status" value="2"/>
</dbReference>
<protein>
    <recommendedName>
        <fullName evidence="2">non-specific serine/threonine protein kinase</fullName>
        <ecNumber evidence="2">2.7.11.1</ecNumber>
    </recommendedName>
</protein>
<dbReference type="SMART" id="SM00473">
    <property type="entry name" value="PAN_AP"/>
    <property type="match status" value="2"/>
</dbReference>
<feature type="domain" description="Bulb-type lectin" evidence="14">
    <location>
        <begin position="660"/>
        <end position="783"/>
    </location>
</feature>
<keyword evidence="3" id="KW-0812">Transmembrane</keyword>
<accession>A0A1R3H3R9</accession>
<dbReference type="InterPro" id="IPR021820">
    <property type="entry name" value="S-locus_recpt_kinase_C"/>
</dbReference>
<feature type="domain" description="Bulb-type lectin" evidence="14">
    <location>
        <begin position="24"/>
        <end position="147"/>
    </location>
</feature>
<dbReference type="SUPFAM" id="SSF51110">
    <property type="entry name" value="alpha-D-mannose-specific plant lectins"/>
    <property type="match status" value="2"/>
</dbReference>
<feature type="domain" description="EGF-like" evidence="13">
    <location>
        <begin position="283"/>
        <end position="319"/>
    </location>
</feature>
<proteinExistence type="predicted"/>
<dbReference type="Proteomes" id="UP000187203">
    <property type="component" value="Unassembled WGS sequence"/>
</dbReference>
<evidence type="ECO:0000256" key="4">
    <source>
        <dbReference type="ARBA" id="ARBA00022729"/>
    </source>
</evidence>
<dbReference type="PROSITE" id="PS50948">
    <property type="entry name" value="PAN"/>
    <property type="match status" value="2"/>
</dbReference>
<comment type="catalytic activity">
    <reaction evidence="9">
        <text>L-threonyl-[protein] + ATP = O-phospho-L-threonyl-[protein] + ADP + H(+)</text>
        <dbReference type="Rhea" id="RHEA:46608"/>
        <dbReference type="Rhea" id="RHEA-COMP:11060"/>
        <dbReference type="Rhea" id="RHEA-COMP:11605"/>
        <dbReference type="ChEBI" id="CHEBI:15378"/>
        <dbReference type="ChEBI" id="CHEBI:30013"/>
        <dbReference type="ChEBI" id="CHEBI:30616"/>
        <dbReference type="ChEBI" id="CHEBI:61977"/>
        <dbReference type="ChEBI" id="CHEBI:456216"/>
        <dbReference type="EC" id="2.7.11.1"/>
    </reaction>
</comment>
<comment type="subcellular location">
    <subcellularLocation>
        <location evidence="1">Membrane</location>
        <topology evidence="1">Single-pass membrane protein</topology>
    </subcellularLocation>
</comment>
<evidence type="ECO:0000256" key="10">
    <source>
        <dbReference type="ARBA" id="ARBA00048679"/>
    </source>
</evidence>
<dbReference type="InterPro" id="IPR000858">
    <property type="entry name" value="S_locus_glycoprot_dom"/>
</dbReference>
<dbReference type="OrthoDB" id="1910371at2759"/>
<organism evidence="16 17">
    <name type="scientific">Corchorus olitorius</name>
    <dbReference type="NCBI Taxonomy" id="93759"/>
    <lineage>
        <taxon>Eukaryota</taxon>
        <taxon>Viridiplantae</taxon>
        <taxon>Streptophyta</taxon>
        <taxon>Embryophyta</taxon>
        <taxon>Tracheophyta</taxon>
        <taxon>Spermatophyta</taxon>
        <taxon>Magnoliopsida</taxon>
        <taxon>eudicotyledons</taxon>
        <taxon>Gunneridae</taxon>
        <taxon>Pentapetalae</taxon>
        <taxon>rosids</taxon>
        <taxon>malvids</taxon>
        <taxon>Malvales</taxon>
        <taxon>Malvaceae</taxon>
        <taxon>Grewioideae</taxon>
        <taxon>Apeibeae</taxon>
        <taxon>Corchorus</taxon>
    </lineage>
</organism>
<gene>
    <name evidence="16" type="ORF">COLO4_31655</name>
</gene>